<proteinExistence type="predicted"/>
<organism evidence="2 3">
    <name type="scientific">Gracilibacillus orientalis</name>
    <dbReference type="NCBI Taxonomy" id="334253"/>
    <lineage>
        <taxon>Bacteria</taxon>
        <taxon>Bacillati</taxon>
        <taxon>Bacillota</taxon>
        <taxon>Bacilli</taxon>
        <taxon>Bacillales</taxon>
        <taxon>Bacillaceae</taxon>
        <taxon>Gracilibacillus</taxon>
    </lineage>
</organism>
<evidence type="ECO:0000259" key="1">
    <source>
        <dbReference type="PROSITE" id="PS50943"/>
    </source>
</evidence>
<dbReference type="STRING" id="334253.SAMN04487943_10168"/>
<dbReference type="CDD" id="cd00093">
    <property type="entry name" value="HTH_XRE"/>
    <property type="match status" value="1"/>
</dbReference>
<gene>
    <name evidence="2" type="ORF">SAMN04487943_10168</name>
</gene>
<evidence type="ECO:0000313" key="3">
    <source>
        <dbReference type="Proteomes" id="UP000198565"/>
    </source>
</evidence>
<dbReference type="Gene3D" id="1.10.260.40">
    <property type="entry name" value="lambda repressor-like DNA-binding domains"/>
    <property type="match status" value="1"/>
</dbReference>
<evidence type="ECO:0000313" key="2">
    <source>
        <dbReference type="EMBL" id="SFL34226.1"/>
    </source>
</evidence>
<sequence length="129" mass="15338">MFLENKLGLRLENLCEQFNYDYKTISKKLGYSENTFGHYVRGVRTPDYHTLIKIADLFNVSLDYLLRGKEFSYNRKDHLNDLLPILDRIGAQKASIHLSEHWDSLTDDNLKEVVSHFEWVLDRQNYLKK</sequence>
<feature type="domain" description="HTH cro/C1-type" evidence="1">
    <location>
        <begin position="26"/>
        <end position="65"/>
    </location>
</feature>
<dbReference type="OrthoDB" id="8115576at2"/>
<dbReference type="GO" id="GO:0003677">
    <property type="term" value="F:DNA binding"/>
    <property type="evidence" value="ECO:0007669"/>
    <property type="project" value="InterPro"/>
</dbReference>
<protein>
    <submittedName>
        <fullName evidence="2">Transcriptional regulator, contains XRE-family HTH domain</fullName>
    </submittedName>
</protein>
<dbReference type="EMBL" id="FOTR01000001">
    <property type="protein sequence ID" value="SFL34226.1"/>
    <property type="molecule type" value="Genomic_DNA"/>
</dbReference>
<keyword evidence="3" id="KW-1185">Reference proteome</keyword>
<reference evidence="3" key="1">
    <citation type="submission" date="2016-10" db="EMBL/GenBank/DDBJ databases">
        <authorList>
            <person name="Varghese N."/>
            <person name="Submissions S."/>
        </authorList>
    </citation>
    <scope>NUCLEOTIDE SEQUENCE [LARGE SCALE GENOMIC DNA]</scope>
    <source>
        <strain evidence="3">CGMCC 1.4250</strain>
    </source>
</reference>
<dbReference type="PROSITE" id="PS50943">
    <property type="entry name" value="HTH_CROC1"/>
    <property type="match status" value="1"/>
</dbReference>
<dbReference type="SUPFAM" id="SSF47413">
    <property type="entry name" value="lambda repressor-like DNA-binding domains"/>
    <property type="match status" value="1"/>
</dbReference>
<dbReference type="Proteomes" id="UP000198565">
    <property type="component" value="Unassembled WGS sequence"/>
</dbReference>
<name>A0A1I4GYL2_9BACI</name>
<dbReference type="SMART" id="SM00530">
    <property type="entry name" value="HTH_XRE"/>
    <property type="match status" value="1"/>
</dbReference>
<dbReference type="InterPro" id="IPR001387">
    <property type="entry name" value="Cro/C1-type_HTH"/>
</dbReference>
<dbReference type="InterPro" id="IPR010982">
    <property type="entry name" value="Lambda_DNA-bd_dom_sf"/>
</dbReference>
<dbReference type="AlphaFoldDB" id="A0A1I4GYL2"/>
<dbReference type="Pfam" id="PF01381">
    <property type="entry name" value="HTH_3"/>
    <property type="match status" value="1"/>
</dbReference>
<accession>A0A1I4GYL2</accession>